<dbReference type="RefSeq" id="WP_019424837.1">
    <property type="nucleotide sequence ID" value="NZ_JAJNBZ010000001.1"/>
</dbReference>
<protein>
    <recommendedName>
        <fullName evidence="3">DUF3221 domain-containing protein</fullName>
    </recommendedName>
</protein>
<proteinExistence type="predicted"/>
<gene>
    <name evidence="1" type="ORF">LQV63_01095</name>
</gene>
<dbReference type="Proteomes" id="UP001199916">
    <property type="component" value="Unassembled WGS sequence"/>
</dbReference>
<evidence type="ECO:0000313" key="1">
    <source>
        <dbReference type="EMBL" id="MCE5167912.1"/>
    </source>
</evidence>
<dbReference type="EMBL" id="JAJNBZ010000001">
    <property type="protein sequence ID" value="MCE5167912.1"/>
    <property type="molecule type" value="Genomic_DNA"/>
</dbReference>
<dbReference type="PROSITE" id="PS51257">
    <property type="entry name" value="PROKAR_LIPOPROTEIN"/>
    <property type="match status" value="1"/>
</dbReference>
<organism evidence="1 2">
    <name type="scientific">Paenibacillus profundus</name>
    <dbReference type="NCBI Taxonomy" id="1173085"/>
    <lineage>
        <taxon>Bacteria</taxon>
        <taxon>Bacillati</taxon>
        <taxon>Bacillota</taxon>
        <taxon>Bacilli</taxon>
        <taxon>Bacillales</taxon>
        <taxon>Paenibacillaceae</taxon>
        <taxon>Paenibacillus</taxon>
    </lineage>
</organism>
<name>A0ABS8Y9F9_9BACL</name>
<evidence type="ECO:0008006" key="3">
    <source>
        <dbReference type="Google" id="ProtNLM"/>
    </source>
</evidence>
<keyword evidence="2" id="KW-1185">Reference proteome</keyword>
<evidence type="ECO:0000313" key="2">
    <source>
        <dbReference type="Proteomes" id="UP001199916"/>
    </source>
</evidence>
<reference evidence="1 2" key="1">
    <citation type="submission" date="2021-11" db="EMBL/GenBank/DDBJ databases">
        <title>Draft genome sequence of Paenibacillus profundus YoMME, a new Gram-positive bacteria with exoelectrogenic properties.</title>
        <authorList>
            <person name="Hubenova Y."/>
            <person name="Hubenova E."/>
            <person name="Manasiev Y."/>
            <person name="Peykov S."/>
            <person name="Mitov M."/>
        </authorList>
    </citation>
    <scope>NUCLEOTIDE SEQUENCE [LARGE SCALE GENOMIC DNA]</scope>
    <source>
        <strain evidence="1 2">YoMME</strain>
    </source>
</reference>
<sequence>MLHRFPRFERTKRATILTLASILLVTSGTGCLPPSKTPPNVLLDRALSGMAGQDQLRFDGEAELRVGEDMIVTKQFRYEGEVRQHKGIYMRLSPQVEHTTTEKRWNPLKQLDELRMTSQKKVERLSQAHVTAQGASVESGASKVPEALGMQAKDLIPLEVILSDEDAKRIYSAQIEEDFNRLVIPNVQLNQVKTSLSQRERQQLEAKLTTIAHEGRQELQKRLKAAKVQAKYMIWVERRQSLPAYMEGWITAFYTEQEQPRKETIHVKSRFSYR</sequence>
<accession>A0ABS8Y9F9</accession>
<comment type="caution">
    <text evidence="1">The sequence shown here is derived from an EMBL/GenBank/DDBJ whole genome shotgun (WGS) entry which is preliminary data.</text>
</comment>